<keyword evidence="1" id="KW-0472">Membrane</keyword>
<keyword evidence="3" id="KW-1185">Reference proteome</keyword>
<proteinExistence type="predicted"/>
<feature type="transmembrane region" description="Helical" evidence="1">
    <location>
        <begin position="43"/>
        <end position="65"/>
    </location>
</feature>
<evidence type="ECO:0000313" key="2">
    <source>
        <dbReference type="EMBL" id="MDC2889444.1"/>
    </source>
</evidence>
<keyword evidence="1" id="KW-0812">Transmembrane</keyword>
<dbReference type="EMBL" id="JAQOMS010000002">
    <property type="protein sequence ID" value="MDC2889444.1"/>
    <property type="molecule type" value="Genomic_DNA"/>
</dbReference>
<reference evidence="2 3" key="1">
    <citation type="submission" date="2023-01" db="EMBL/GenBank/DDBJ databases">
        <title>Psychrosphaera sp. nov., isolated from marine algae.</title>
        <authorList>
            <person name="Bayburt H."/>
            <person name="Choi B.J."/>
            <person name="Kim J.M."/>
            <person name="Choi D.G."/>
            <person name="Jeon C.O."/>
        </authorList>
    </citation>
    <scope>NUCLEOTIDE SEQUENCE [LARGE SCALE GENOMIC DNA]</scope>
    <source>
        <strain evidence="2 3">G1-22</strain>
    </source>
</reference>
<protein>
    <submittedName>
        <fullName evidence="2">Uncharacterized protein</fullName>
    </submittedName>
</protein>
<evidence type="ECO:0000256" key="1">
    <source>
        <dbReference type="SAM" id="Phobius"/>
    </source>
</evidence>
<evidence type="ECO:0000313" key="3">
    <source>
        <dbReference type="Proteomes" id="UP001528411"/>
    </source>
</evidence>
<sequence length="80" mass="9175">MASVIRDGKLQQLDTFLFYKCHLLSNNPIKNLSVWVSRTGDGYLYFAIALLILWAGTPHGESFFIRHSPLLQLKFQFTSV</sequence>
<accession>A0ABT5FEE9</accession>
<keyword evidence="1" id="KW-1133">Transmembrane helix</keyword>
<dbReference type="RefSeq" id="WP_272180873.1">
    <property type="nucleotide sequence ID" value="NZ_JAQOMS010000002.1"/>
</dbReference>
<organism evidence="2 3">
    <name type="scientific">Psychrosphaera algicola</name>
    <dbReference type="NCBI Taxonomy" id="3023714"/>
    <lineage>
        <taxon>Bacteria</taxon>
        <taxon>Pseudomonadati</taxon>
        <taxon>Pseudomonadota</taxon>
        <taxon>Gammaproteobacteria</taxon>
        <taxon>Alteromonadales</taxon>
        <taxon>Pseudoalteromonadaceae</taxon>
        <taxon>Psychrosphaera</taxon>
    </lineage>
</organism>
<name>A0ABT5FEE9_9GAMM</name>
<dbReference type="Proteomes" id="UP001528411">
    <property type="component" value="Unassembled WGS sequence"/>
</dbReference>
<comment type="caution">
    <text evidence="2">The sequence shown here is derived from an EMBL/GenBank/DDBJ whole genome shotgun (WGS) entry which is preliminary data.</text>
</comment>
<gene>
    <name evidence="2" type="ORF">PN838_12480</name>
</gene>